<keyword evidence="3" id="KW-0813">Transport</keyword>
<keyword evidence="10" id="KW-0325">Glycoprotein</keyword>
<dbReference type="PIRSF" id="PIRSF005713">
    <property type="entry name" value="P2X_purinoceptor"/>
    <property type="match status" value="1"/>
</dbReference>
<evidence type="ECO:0000256" key="15">
    <source>
        <dbReference type="PIRSR" id="PIRSR005713-2"/>
    </source>
</evidence>
<proteinExistence type="inferred from homology"/>
<feature type="disulfide bond" evidence="15">
    <location>
        <begin position="135"/>
        <end position="158"/>
    </location>
</feature>
<dbReference type="InterPro" id="IPR027309">
    <property type="entry name" value="P2X_extracellular_dom_sf"/>
</dbReference>
<feature type="disulfide bond" evidence="15">
    <location>
        <begin position="235"/>
        <end position="245"/>
    </location>
</feature>
<dbReference type="GO" id="GO:0004931">
    <property type="term" value="F:extracellularly ATP-gated monoatomic cation channel activity"/>
    <property type="evidence" value="ECO:0007669"/>
    <property type="project" value="InterPro"/>
</dbReference>
<keyword evidence="14" id="KW-0547">Nucleotide-binding</keyword>
<evidence type="ECO:0000256" key="9">
    <source>
        <dbReference type="ARBA" id="ARBA00023157"/>
    </source>
</evidence>
<keyword evidence="19" id="KW-1185">Reference proteome</keyword>
<feature type="transmembrane region" description="Helical" evidence="17">
    <location>
        <begin position="32"/>
        <end position="51"/>
    </location>
</feature>
<organism evidence="18 19">
    <name type="scientific">Clytia hemisphaerica</name>
    <dbReference type="NCBI Taxonomy" id="252671"/>
    <lineage>
        <taxon>Eukaryota</taxon>
        <taxon>Metazoa</taxon>
        <taxon>Cnidaria</taxon>
        <taxon>Hydrozoa</taxon>
        <taxon>Hydroidolina</taxon>
        <taxon>Leptothecata</taxon>
        <taxon>Obeliida</taxon>
        <taxon>Clytiidae</taxon>
        <taxon>Clytia</taxon>
    </lineage>
</organism>
<dbReference type="GeneID" id="136805620"/>
<feature type="binding site" evidence="14">
    <location>
        <begin position="69"/>
        <end position="71"/>
    </location>
    <ligand>
        <name>ATP</name>
        <dbReference type="ChEBI" id="CHEBI:30616"/>
        <note>ligand shared between two neighboring subunits of the homotrimer</note>
    </ligand>
</feature>
<feature type="disulfide bond" evidence="15">
    <location>
        <begin position="141"/>
        <end position="170"/>
    </location>
</feature>
<reference evidence="18" key="1">
    <citation type="submission" date="2021-01" db="UniProtKB">
        <authorList>
            <consortium name="EnsemblMetazoa"/>
        </authorList>
    </citation>
    <scope>IDENTIFICATION</scope>
</reference>
<evidence type="ECO:0000256" key="3">
    <source>
        <dbReference type="ARBA" id="ARBA00022448"/>
    </source>
</evidence>
<evidence type="ECO:0000256" key="7">
    <source>
        <dbReference type="ARBA" id="ARBA00023065"/>
    </source>
</evidence>
<keyword evidence="14" id="KW-0067">ATP-binding</keyword>
<feature type="binding site" evidence="14">
    <location>
        <position position="328"/>
    </location>
    <ligand>
        <name>ATP</name>
        <dbReference type="ChEBI" id="CHEBI:30616"/>
        <note>ligand shared between two neighboring subunits of the homotrimer</note>
    </ligand>
</feature>
<dbReference type="GO" id="GO:0001614">
    <property type="term" value="F:purinergic nucleotide receptor activity"/>
    <property type="evidence" value="ECO:0007669"/>
    <property type="project" value="InterPro"/>
</dbReference>
<keyword evidence="11" id="KW-1071">Ligand-gated ion channel</keyword>
<protein>
    <recommendedName>
        <fullName evidence="20">Purinergic receptor</fullName>
    </recommendedName>
</protein>
<dbReference type="InterPro" id="IPR059116">
    <property type="entry name" value="P2X_receptor"/>
</dbReference>
<dbReference type="PRINTS" id="PR01307">
    <property type="entry name" value="P2XRECEPTOR"/>
</dbReference>
<evidence type="ECO:0000256" key="5">
    <source>
        <dbReference type="ARBA" id="ARBA00022692"/>
    </source>
</evidence>
<name>A0A7M6DLD5_9CNID</name>
<dbReference type="NCBIfam" id="TIGR00863">
    <property type="entry name" value="P2X"/>
    <property type="match status" value="1"/>
</dbReference>
<feature type="transmembrane region" description="Helical" evidence="17">
    <location>
        <begin position="354"/>
        <end position="376"/>
    </location>
</feature>
<dbReference type="FunFam" id="2.60.490.10:FF:000001">
    <property type="entry name" value="P2X purinoceptor"/>
    <property type="match status" value="1"/>
</dbReference>
<evidence type="ECO:0000256" key="17">
    <source>
        <dbReference type="SAM" id="Phobius"/>
    </source>
</evidence>
<dbReference type="OrthoDB" id="494673at2759"/>
<evidence type="ECO:0008006" key="20">
    <source>
        <dbReference type="Google" id="ProtNLM"/>
    </source>
</evidence>
<keyword evidence="9 15" id="KW-1015">Disulfide bond</keyword>
<dbReference type="PANTHER" id="PTHR10125">
    <property type="entry name" value="P2X PURINOCEPTOR"/>
    <property type="match status" value="1"/>
</dbReference>
<dbReference type="GO" id="GO:0005886">
    <property type="term" value="C:plasma membrane"/>
    <property type="evidence" value="ECO:0007669"/>
    <property type="project" value="UniProtKB-SubCell"/>
</dbReference>
<comment type="subcellular location">
    <subcellularLocation>
        <location evidence="1">Cell membrane</location>
        <topology evidence="1">Multi-pass membrane protein</topology>
    </subcellularLocation>
</comment>
<accession>A0A7M6DLD5</accession>
<comment type="catalytic activity">
    <reaction evidence="13">
        <text>Ca(2+)(in) = Ca(2+)(out)</text>
        <dbReference type="Rhea" id="RHEA:29671"/>
        <dbReference type="ChEBI" id="CHEBI:29108"/>
    </reaction>
</comment>
<comment type="similarity">
    <text evidence="2">Belongs to the P2X receptor family.</text>
</comment>
<evidence type="ECO:0000256" key="2">
    <source>
        <dbReference type="ARBA" id="ARBA00009848"/>
    </source>
</evidence>
<dbReference type="EnsemblMetazoa" id="CLYHEMT014860.1">
    <property type="protein sequence ID" value="CLYHEMP014860.1"/>
    <property type="gene ID" value="CLYHEMG014860"/>
</dbReference>
<dbReference type="SMR" id="A0A7M6DLD5"/>
<feature type="region of interest" description="Disordered" evidence="16">
    <location>
        <begin position="389"/>
        <end position="423"/>
    </location>
</feature>
<dbReference type="Pfam" id="PF00864">
    <property type="entry name" value="P2X_receptor"/>
    <property type="match status" value="1"/>
</dbReference>
<evidence type="ECO:0000256" key="12">
    <source>
        <dbReference type="ARBA" id="ARBA00023303"/>
    </source>
</evidence>
<feature type="disulfide bond" evidence="15">
    <location>
        <begin position="279"/>
        <end position="288"/>
    </location>
</feature>
<feature type="compositionally biased region" description="Basic and acidic residues" evidence="16">
    <location>
        <begin position="411"/>
        <end position="423"/>
    </location>
</feature>
<dbReference type="GO" id="GO:0098794">
    <property type="term" value="C:postsynapse"/>
    <property type="evidence" value="ECO:0007669"/>
    <property type="project" value="GOC"/>
</dbReference>
<evidence type="ECO:0000256" key="14">
    <source>
        <dbReference type="PIRSR" id="PIRSR005713-1"/>
    </source>
</evidence>
<feature type="binding site" evidence="14">
    <location>
        <position position="204"/>
    </location>
    <ligand>
        <name>ATP</name>
        <dbReference type="ChEBI" id="CHEBI:30616"/>
        <note>ligand shared between two neighboring subunits of the homotrimer</note>
    </ligand>
</feature>
<evidence type="ECO:0000313" key="19">
    <source>
        <dbReference type="Proteomes" id="UP000594262"/>
    </source>
</evidence>
<evidence type="ECO:0000256" key="1">
    <source>
        <dbReference type="ARBA" id="ARBA00004651"/>
    </source>
</evidence>
<evidence type="ECO:0000256" key="6">
    <source>
        <dbReference type="ARBA" id="ARBA00022989"/>
    </source>
</evidence>
<dbReference type="Gene3D" id="2.60.490.10">
    <property type="entry name" value="atp-gated p2x4 ion channel domain"/>
    <property type="match status" value="1"/>
</dbReference>
<dbReference type="InterPro" id="IPR001429">
    <property type="entry name" value="P2X_purnocptor"/>
</dbReference>
<feature type="disulfide bond" evidence="15">
    <location>
        <begin position="124"/>
        <end position="176"/>
    </location>
</feature>
<evidence type="ECO:0000313" key="18">
    <source>
        <dbReference type="EnsemblMetazoa" id="CLYHEMP014860.1"/>
    </source>
</evidence>
<feature type="binding site" evidence="14">
    <location>
        <begin position="309"/>
        <end position="311"/>
    </location>
    <ligand>
        <name>ATP</name>
        <dbReference type="ChEBI" id="CHEBI:30616"/>
        <note>ligand shared between two neighboring subunits of the homotrimer</note>
    </ligand>
</feature>
<dbReference type="PANTHER" id="PTHR10125:SF31">
    <property type="entry name" value="P2X RECEPTOR E"/>
    <property type="match status" value="1"/>
</dbReference>
<evidence type="ECO:0000256" key="11">
    <source>
        <dbReference type="ARBA" id="ARBA00023286"/>
    </source>
</evidence>
<dbReference type="Gene3D" id="1.10.287.940">
    <property type="entry name" value="atp-gated p2x4 ion channel"/>
    <property type="match status" value="1"/>
</dbReference>
<dbReference type="Proteomes" id="UP000594262">
    <property type="component" value="Unplaced"/>
</dbReference>
<evidence type="ECO:0000256" key="10">
    <source>
        <dbReference type="ARBA" id="ARBA00023180"/>
    </source>
</evidence>
<keyword evidence="6 17" id="KW-1133">Transmembrane helix</keyword>
<keyword evidence="8 17" id="KW-0472">Membrane</keyword>
<dbReference type="AlphaFoldDB" id="A0A7M6DLD5"/>
<evidence type="ECO:0000256" key="8">
    <source>
        <dbReference type="ARBA" id="ARBA00023136"/>
    </source>
</evidence>
<dbReference type="GO" id="GO:0005524">
    <property type="term" value="F:ATP binding"/>
    <property type="evidence" value="ECO:0007669"/>
    <property type="project" value="UniProtKB-KW"/>
</dbReference>
<dbReference type="GO" id="GO:0033198">
    <property type="term" value="P:response to ATP"/>
    <property type="evidence" value="ECO:0007669"/>
    <property type="project" value="InterPro"/>
</dbReference>
<dbReference type="RefSeq" id="XP_066918293.1">
    <property type="nucleotide sequence ID" value="XM_067062192.1"/>
</dbReference>
<keyword evidence="7" id="KW-0406">Ion transport</keyword>
<keyword evidence="12" id="KW-0407">Ion channel</keyword>
<sequence>MGLTECRQKGIGILLHYETVKIIDIKNKKVGALYRFIQLIIISYVIGYVIVYKKGYQEFDVAISTVTTKLKGTTYVDFGKFNSTLFNGIRIYDPSDYVIPPQETDAVFVMTNMILTPKQSQSNCPEDSKFKDIHCKKDSDCPKMVPVKNGNGVRTGKCVSSDRNSSMTVCEIYGWCPTEVDQLPMPNNNFSDTVPLLDGTKYSTMLVKNQISFPKFRAIRNNIIQFNDSTYLKRCHYNSDTDPLCPIFNLEDIVSSCGDNYTDVAYQGAIYGIIIEWDCNLDHSIDECLPKYQFKRLDDVNSPISPGYNFRYADYYVEEDTRYRVLTKAYGIKFELLVHGKAGKFNVIPLLTNLGAGMALLGIATVWCDFIVMYLLKKRNVYREHKYQRVDDDSQDPKGNVQVDDDENELESDRPEAERLIKP</sequence>
<evidence type="ECO:0000256" key="16">
    <source>
        <dbReference type="SAM" id="MobiDB-lite"/>
    </source>
</evidence>
<keyword evidence="5 17" id="KW-0812">Transmembrane</keyword>
<evidence type="ECO:0000256" key="4">
    <source>
        <dbReference type="ARBA" id="ARBA00022475"/>
    </source>
</evidence>
<evidence type="ECO:0000256" key="13">
    <source>
        <dbReference type="ARBA" id="ARBA00036634"/>
    </source>
</evidence>
<keyword evidence="4" id="KW-1003">Cell membrane</keyword>
<dbReference type="GO" id="GO:0070588">
    <property type="term" value="P:calcium ion transmembrane transport"/>
    <property type="evidence" value="ECO:0007669"/>
    <property type="project" value="TreeGrafter"/>
</dbReference>